<feature type="transmembrane region" description="Helical" evidence="2">
    <location>
        <begin position="49"/>
        <end position="69"/>
    </location>
</feature>
<feature type="region of interest" description="Disordered" evidence="1">
    <location>
        <begin position="1"/>
        <end position="42"/>
    </location>
</feature>
<keyword evidence="2" id="KW-1133">Transmembrane helix</keyword>
<dbReference type="Proteomes" id="UP000238634">
    <property type="component" value="Unassembled WGS sequence"/>
</dbReference>
<gene>
    <name evidence="3" type="ORF">C7B65_03085</name>
</gene>
<dbReference type="AlphaFoldDB" id="A0A2T1DM94"/>
<reference evidence="3 4" key="1">
    <citation type="submission" date="2018-02" db="EMBL/GenBank/DDBJ databases">
        <authorList>
            <person name="Cohen D.B."/>
            <person name="Kent A.D."/>
        </authorList>
    </citation>
    <scope>NUCLEOTIDE SEQUENCE [LARGE SCALE GENOMIC DNA]</scope>
    <source>
        <strain evidence="3 4">ULC007</strain>
    </source>
</reference>
<sequence length="246" mass="26740">MVQERNLERPKFQEQDIDQRSPRPNISPNVTRPKPSEGVGGSNLATDTAAGLALLLSIVAFLFSSIAVVQAVRTHRDVEAILQAANRPIAANSASQKSIRSFALLGNLLPIAQRIEPGRFVQPVYNGDGRIELLSADRVNGASDSNVVNLKLRVQRLREKLRGSDIDLAQTAAINSRTNMRYPALNFRTPSGNALSLYSLRPGESVDVMVMLRVPAGLNRVDLQIPETVPFRGVPIATVASSTNVR</sequence>
<reference evidence="3 4" key="2">
    <citation type="submission" date="2018-03" db="EMBL/GenBank/DDBJ databases">
        <title>The ancient ancestry and fast evolution of plastids.</title>
        <authorList>
            <person name="Moore K.R."/>
            <person name="Magnabosco C."/>
            <person name="Momper L."/>
            <person name="Gold D.A."/>
            <person name="Bosak T."/>
            <person name="Fournier G.P."/>
        </authorList>
    </citation>
    <scope>NUCLEOTIDE SEQUENCE [LARGE SCALE GENOMIC DNA]</scope>
    <source>
        <strain evidence="3 4">ULC007</strain>
    </source>
</reference>
<keyword evidence="2" id="KW-0812">Transmembrane</keyword>
<evidence type="ECO:0000256" key="1">
    <source>
        <dbReference type="SAM" id="MobiDB-lite"/>
    </source>
</evidence>
<evidence type="ECO:0000313" key="4">
    <source>
        <dbReference type="Proteomes" id="UP000238634"/>
    </source>
</evidence>
<accession>A0A2T1DM94</accession>
<dbReference type="EMBL" id="PVWG01000002">
    <property type="protein sequence ID" value="PSB21582.1"/>
    <property type="molecule type" value="Genomic_DNA"/>
</dbReference>
<keyword evidence="2" id="KW-0472">Membrane</keyword>
<proteinExistence type="predicted"/>
<name>A0A2T1DM94_9CYAN</name>
<organism evidence="3 4">
    <name type="scientific">Phormidesmis priestleyi ULC007</name>
    <dbReference type="NCBI Taxonomy" id="1920490"/>
    <lineage>
        <taxon>Bacteria</taxon>
        <taxon>Bacillati</taxon>
        <taxon>Cyanobacteriota</taxon>
        <taxon>Cyanophyceae</taxon>
        <taxon>Leptolyngbyales</taxon>
        <taxon>Leptolyngbyaceae</taxon>
        <taxon>Phormidesmis</taxon>
    </lineage>
</organism>
<protein>
    <submittedName>
        <fullName evidence="3">Uncharacterized protein</fullName>
    </submittedName>
</protein>
<feature type="compositionally biased region" description="Basic and acidic residues" evidence="1">
    <location>
        <begin position="1"/>
        <end position="21"/>
    </location>
</feature>
<dbReference type="OrthoDB" id="513121at2"/>
<comment type="caution">
    <text evidence="3">The sequence shown here is derived from an EMBL/GenBank/DDBJ whole genome shotgun (WGS) entry which is preliminary data.</text>
</comment>
<dbReference type="RefSeq" id="WP_073069432.1">
    <property type="nucleotide sequence ID" value="NZ_MPPI01000002.1"/>
</dbReference>
<keyword evidence="4" id="KW-1185">Reference proteome</keyword>
<evidence type="ECO:0000256" key="2">
    <source>
        <dbReference type="SAM" id="Phobius"/>
    </source>
</evidence>
<evidence type="ECO:0000313" key="3">
    <source>
        <dbReference type="EMBL" id="PSB21582.1"/>
    </source>
</evidence>